<dbReference type="RefSeq" id="WP_044830768.1">
    <property type="nucleotide sequence ID" value="NZ_CP059735.1"/>
</dbReference>
<name>A0AAF0C507_9GAMM</name>
<dbReference type="EMBL" id="CP059735">
    <property type="protein sequence ID" value="WDE00601.1"/>
    <property type="molecule type" value="Genomic_DNA"/>
</dbReference>
<dbReference type="KEGG" id="tact:SG35_008175"/>
<evidence type="ECO:0000256" key="2">
    <source>
        <dbReference type="ARBA" id="ARBA00012438"/>
    </source>
</evidence>
<evidence type="ECO:0000256" key="4">
    <source>
        <dbReference type="ARBA" id="ARBA00022679"/>
    </source>
</evidence>
<keyword evidence="3" id="KW-0597">Phosphoprotein</keyword>
<dbReference type="PANTHER" id="PTHR43065:SF46">
    <property type="entry name" value="C4-DICARBOXYLATE TRANSPORT SENSOR PROTEIN DCTB"/>
    <property type="match status" value="1"/>
</dbReference>
<keyword evidence="6" id="KW-0418">Kinase</keyword>
<organism evidence="12 13">
    <name type="scientific">Thalassomonas actiniarum</name>
    <dbReference type="NCBI Taxonomy" id="485447"/>
    <lineage>
        <taxon>Bacteria</taxon>
        <taxon>Pseudomonadati</taxon>
        <taxon>Pseudomonadota</taxon>
        <taxon>Gammaproteobacteria</taxon>
        <taxon>Alteromonadales</taxon>
        <taxon>Colwelliaceae</taxon>
        <taxon>Thalassomonas</taxon>
    </lineage>
</organism>
<evidence type="ECO:0000313" key="12">
    <source>
        <dbReference type="EMBL" id="WDE00601.1"/>
    </source>
</evidence>
<dbReference type="AlphaFoldDB" id="A0AAF0C507"/>
<evidence type="ECO:0000256" key="5">
    <source>
        <dbReference type="ARBA" id="ARBA00022741"/>
    </source>
</evidence>
<reference evidence="12 13" key="2">
    <citation type="journal article" date="2022" name="Mar. Drugs">
        <title>Bioassay-Guided Fractionation Leads to the Detection of Cholic Acid Generated by the Rare Thalassomonas sp.</title>
        <authorList>
            <person name="Pheiffer F."/>
            <person name="Schneider Y.K."/>
            <person name="Hansen E.H."/>
            <person name="Andersen J.H."/>
            <person name="Isaksson J."/>
            <person name="Busche T."/>
            <person name="R C."/>
            <person name="Kalinowski J."/>
            <person name="Zyl L.V."/>
            <person name="Trindade M."/>
        </authorList>
    </citation>
    <scope>NUCLEOTIDE SEQUENCE [LARGE SCALE GENOMIC DNA]</scope>
    <source>
        <strain evidence="12 13">A5K-106</strain>
    </source>
</reference>
<evidence type="ECO:0000259" key="11">
    <source>
        <dbReference type="PROSITE" id="PS50112"/>
    </source>
</evidence>
<dbReference type="SUPFAM" id="SSF55874">
    <property type="entry name" value="ATPase domain of HSP90 chaperone/DNA topoisomerase II/histidine kinase"/>
    <property type="match status" value="1"/>
</dbReference>
<dbReference type="Gene3D" id="3.30.565.10">
    <property type="entry name" value="Histidine kinase-like ATPase, C-terminal domain"/>
    <property type="match status" value="1"/>
</dbReference>
<evidence type="ECO:0000256" key="9">
    <source>
        <dbReference type="SAM" id="Phobius"/>
    </source>
</evidence>
<dbReference type="GO" id="GO:0000155">
    <property type="term" value="F:phosphorelay sensor kinase activity"/>
    <property type="evidence" value="ECO:0007669"/>
    <property type="project" value="InterPro"/>
</dbReference>
<dbReference type="SMART" id="SM00388">
    <property type="entry name" value="HisKA"/>
    <property type="match status" value="1"/>
</dbReference>
<feature type="domain" description="Histidine kinase" evidence="10">
    <location>
        <begin position="240"/>
        <end position="455"/>
    </location>
</feature>
<proteinExistence type="predicted"/>
<dbReference type="Pfam" id="PF02518">
    <property type="entry name" value="HATPase_c"/>
    <property type="match status" value="1"/>
</dbReference>
<keyword evidence="9" id="KW-0472">Membrane</keyword>
<accession>A0AAF0C507</accession>
<keyword evidence="4" id="KW-0808">Transferase</keyword>
<evidence type="ECO:0000256" key="8">
    <source>
        <dbReference type="ARBA" id="ARBA00023012"/>
    </source>
</evidence>
<comment type="catalytic activity">
    <reaction evidence="1">
        <text>ATP + protein L-histidine = ADP + protein N-phospho-L-histidine.</text>
        <dbReference type="EC" id="2.7.13.3"/>
    </reaction>
</comment>
<dbReference type="InterPro" id="IPR000014">
    <property type="entry name" value="PAS"/>
</dbReference>
<keyword evidence="9" id="KW-1133">Transmembrane helix</keyword>
<gene>
    <name evidence="12" type="ORF">SG35_008175</name>
</gene>
<dbReference type="SMART" id="SM00387">
    <property type="entry name" value="HATPase_c"/>
    <property type="match status" value="1"/>
</dbReference>
<feature type="transmembrane region" description="Helical" evidence="9">
    <location>
        <begin position="21"/>
        <end position="38"/>
    </location>
</feature>
<protein>
    <recommendedName>
        <fullName evidence="2">histidine kinase</fullName>
        <ecNumber evidence="2">2.7.13.3</ecNumber>
    </recommendedName>
</protein>
<dbReference type="Gene3D" id="3.30.450.20">
    <property type="entry name" value="PAS domain"/>
    <property type="match status" value="1"/>
</dbReference>
<keyword evidence="7" id="KW-0067">ATP-binding</keyword>
<evidence type="ECO:0000256" key="3">
    <source>
        <dbReference type="ARBA" id="ARBA00022553"/>
    </source>
</evidence>
<keyword evidence="5" id="KW-0547">Nucleotide-binding</keyword>
<dbReference type="EC" id="2.7.13.3" evidence="2"/>
<evidence type="ECO:0000256" key="7">
    <source>
        <dbReference type="ARBA" id="ARBA00022840"/>
    </source>
</evidence>
<dbReference type="InterPro" id="IPR003594">
    <property type="entry name" value="HATPase_dom"/>
</dbReference>
<dbReference type="PRINTS" id="PR00344">
    <property type="entry name" value="BCTRLSENSOR"/>
</dbReference>
<dbReference type="PROSITE" id="PS50112">
    <property type="entry name" value="PAS"/>
    <property type="match status" value="1"/>
</dbReference>
<dbReference type="InterPro" id="IPR036097">
    <property type="entry name" value="HisK_dim/P_sf"/>
</dbReference>
<dbReference type="InterPro" id="IPR005467">
    <property type="entry name" value="His_kinase_dom"/>
</dbReference>
<keyword evidence="13" id="KW-1185">Reference proteome</keyword>
<sequence length="456" mass="50956">MTKYGAPGPRKSSFEAQLTRLSLISSLPLFCLLIPVMFAAGISIYLILLTALLSGLTLIYCHVKIHQKSAYQFRSLTNILEAMLQDDYSLRARSDHNHDALNELVNTINGLAQKLNRQRIETAESQLLLQTVINNIDVAIVALNENREIMLSNPASDKLLGLTQSNTANADLLPLAQLGSLEAGQSKVMPLTFGQRQGKFKVHMEEFRETGLQHKLLFLTDVSTLLRNEERNAWQSLVRVISHEINNSLAPIASISQTLRRLIERQETLEGQQENLLEGLSIISQRSHNLKNFVNSYKQIARLPEPDKKKTAINDLLNKIIPLFQGQELIVKPGADINLSIDPVQIEQVLINLLKNAQEAMQNLSLDTNKETSGKIVISWQQKDELFILKITDEGTGISNTDNLFVPFYTTKKQGSGIGLVLCRQILEMHEGKLSLDNRSDKTGSIATVELPISKH</sequence>
<keyword evidence="8" id="KW-0902">Two-component regulatory system</keyword>
<dbReference type="Gene3D" id="1.10.287.130">
    <property type="match status" value="1"/>
</dbReference>
<reference evidence="12 13" key="1">
    <citation type="journal article" date="2015" name="Genome Announc.">
        <title>Draft Genome Sequences of Marine Isolates of Thalassomonas viridans and Thalassomonas actiniarum.</title>
        <authorList>
            <person name="Olonade I."/>
            <person name="van Zyl L.J."/>
            <person name="Trindade M."/>
        </authorList>
    </citation>
    <scope>NUCLEOTIDE SEQUENCE [LARGE SCALE GENOMIC DNA]</scope>
    <source>
        <strain evidence="12 13">A5K-106</strain>
    </source>
</reference>
<dbReference type="Proteomes" id="UP000032568">
    <property type="component" value="Chromosome"/>
</dbReference>
<dbReference type="InterPro" id="IPR003661">
    <property type="entry name" value="HisK_dim/P_dom"/>
</dbReference>
<evidence type="ECO:0000256" key="1">
    <source>
        <dbReference type="ARBA" id="ARBA00000085"/>
    </source>
</evidence>
<evidence type="ECO:0000256" key="6">
    <source>
        <dbReference type="ARBA" id="ARBA00022777"/>
    </source>
</evidence>
<dbReference type="GO" id="GO:0005524">
    <property type="term" value="F:ATP binding"/>
    <property type="evidence" value="ECO:0007669"/>
    <property type="project" value="UniProtKB-KW"/>
</dbReference>
<feature type="domain" description="PAS" evidence="11">
    <location>
        <begin position="125"/>
        <end position="173"/>
    </location>
</feature>
<dbReference type="PROSITE" id="PS50109">
    <property type="entry name" value="HIS_KIN"/>
    <property type="match status" value="1"/>
</dbReference>
<dbReference type="SUPFAM" id="SSF47384">
    <property type="entry name" value="Homodimeric domain of signal transducing histidine kinase"/>
    <property type="match status" value="1"/>
</dbReference>
<dbReference type="PANTHER" id="PTHR43065">
    <property type="entry name" value="SENSOR HISTIDINE KINASE"/>
    <property type="match status" value="1"/>
</dbReference>
<dbReference type="InterPro" id="IPR004358">
    <property type="entry name" value="Sig_transdc_His_kin-like_C"/>
</dbReference>
<evidence type="ECO:0000259" key="10">
    <source>
        <dbReference type="PROSITE" id="PS50109"/>
    </source>
</evidence>
<dbReference type="InterPro" id="IPR036890">
    <property type="entry name" value="HATPase_C_sf"/>
</dbReference>
<evidence type="ECO:0000313" key="13">
    <source>
        <dbReference type="Proteomes" id="UP000032568"/>
    </source>
</evidence>
<keyword evidence="9" id="KW-0812">Transmembrane</keyword>